<protein>
    <recommendedName>
        <fullName evidence="3">DUF4276 family protein</fullName>
    </recommendedName>
</protein>
<sequence>MLAGEDRNDRRSLRVLLEAACPDMRGRIVEINDPMPLRQASGANLSDRVGRLARLARARAARENADLACVFVHEDLDAADGDEYLQTRKRVQKALEAELGTAHYVLAVAEIEAWLLLFPEALAGLVSSWSVPKKYLHRDTGKLSDPKRILMREVGSGSRRYRESDAPDVLVKAVELGCHTTPVGTNRSWVQLHADAVDCCREHLKGNRG</sequence>
<comment type="caution">
    <text evidence="1">The sequence shown here is derived from an EMBL/GenBank/DDBJ whole genome shotgun (WGS) entry which is preliminary data.</text>
</comment>
<dbReference type="RefSeq" id="WP_252808213.1">
    <property type="nucleotide sequence ID" value="NZ_BAAABM010000019.1"/>
</dbReference>
<evidence type="ECO:0000313" key="1">
    <source>
        <dbReference type="EMBL" id="GAA0338585.1"/>
    </source>
</evidence>
<keyword evidence="2" id="KW-1185">Reference proteome</keyword>
<dbReference type="EMBL" id="BAAABM010000019">
    <property type="protein sequence ID" value="GAA0338585.1"/>
    <property type="molecule type" value="Genomic_DNA"/>
</dbReference>
<reference evidence="1 2" key="1">
    <citation type="journal article" date="2019" name="Int. J. Syst. Evol. Microbiol.">
        <title>The Global Catalogue of Microorganisms (GCM) 10K type strain sequencing project: providing services to taxonomists for standard genome sequencing and annotation.</title>
        <authorList>
            <consortium name="The Broad Institute Genomics Platform"/>
            <consortium name="The Broad Institute Genome Sequencing Center for Infectious Disease"/>
            <person name="Wu L."/>
            <person name="Ma J."/>
        </authorList>
    </citation>
    <scope>NUCLEOTIDE SEQUENCE [LARGE SCALE GENOMIC DNA]</scope>
    <source>
        <strain evidence="1 2">JCM 3146</strain>
    </source>
</reference>
<organism evidence="1 2">
    <name type="scientific">Actinoallomurus spadix</name>
    <dbReference type="NCBI Taxonomy" id="79912"/>
    <lineage>
        <taxon>Bacteria</taxon>
        <taxon>Bacillati</taxon>
        <taxon>Actinomycetota</taxon>
        <taxon>Actinomycetes</taxon>
        <taxon>Streptosporangiales</taxon>
        <taxon>Thermomonosporaceae</taxon>
        <taxon>Actinoallomurus</taxon>
    </lineage>
</organism>
<evidence type="ECO:0008006" key="3">
    <source>
        <dbReference type="Google" id="ProtNLM"/>
    </source>
</evidence>
<dbReference type="Proteomes" id="UP001501822">
    <property type="component" value="Unassembled WGS sequence"/>
</dbReference>
<accession>A0ABN0WI84</accession>
<evidence type="ECO:0000313" key="2">
    <source>
        <dbReference type="Proteomes" id="UP001501822"/>
    </source>
</evidence>
<name>A0ABN0WI84_9ACTN</name>
<proteinExistence type="predicted"/>
<gene>
    <name evidence="1" type="ORF">GCM10010151_30280</name>
</gene>